<protein>
    <submittedName>
        <fullName evidence="2">SIS domain protein</fullName>
    </submittedName>
</protein>
<accession>A0A4P6Q5A7</accession>
<dbReference type="EMBL" id="CP036455">
    <property type="protein sequence ID" value="QBI53937.1"/>
    <property type="molecule type" value="Genomic_DNA"/>
</dbReference>
<evidence type="ECO:0000259" key="1">
    <source>
        <dbReference type="Pfam" id="PF01380"/>
    </source>
</evidence>
<name>A0A4P6Q5A7_9ACTN</name>
<evidence type="ECO:0000313" key="3">
    <source>
        <dbReference type="Proteomes" id="UP000292235"/>
    </source>
</evidence>
<dbReference type="KEGG" id="strr:EKD16_10755"/>
<evidence type="ECO:0000313" key="2">
    <source>
        <dbReference type="EMBL" id="QBI53937.1"/>
    </source>
</evidence>
<dbReference type="RefSeq" id="WP_131098213.1">
    <property type="nucleotide sequence ID" value="NZ_CP036455.1"/>
</dbReference>
<keyword evidence="3" id="KW-1185">Reference proteome</keyword>
<organism evidence="2 3">
    <name type="scientific">Streptomonospora litoralis</name>
    <dbReference type="NCBI Taxonomy" id="2498135"/>
    <lineage>
        <taxon>Bacteria</taxon>
        <taxon>Bacillati</taxon>
        <taxon>Actinomycetota</taxon>
        <taxon>Actinomycetes</taxon>
        <taxon>Streptosporangiales</taxon>
        <taxon>Nocardiopsidaceae</taxon>
        <taxon>Streptomonospora</taxon>
    </lineage>
</organism>
<gene>
    <name evidence="2" type="ORF">EKD16_10755</name>
</gene>
<proteinExistence type="predicted"/>
<dbReference type="InterPro" id="IPR046348">
    <property type="entry name" value="SIS_dom_sf"/>
</dbReference>
<dbReference type="InterPro" id="IPR001347">
    <property type="entry name" value="SIS_dom"/>
</dbReference>
<dbReference type="AlphaFoldDB" id="A0A4P6Q5A7"/>
<dbReference type="SUPFAM" id="SSF53697">
    <property type="entry name" value="SIS domain"/>
    <property type="match status" value="1"/>
</dbReference>
<reference evidence="2 3" key="1">
    <citation type="submission" date="2019-02" db="EMBL/GenBank/DDBJ databases">
        <authorList>
            <person name="Khodamoradi S."/>
            <person name="Hahnke R.L."/>
            <person name="Kaempfer P."/>
            <person name="Schumann P."/>
            <person name="Rohde M."/>
            <person name="Steinert M."/>
            <person name="Luzhetskyy A."/>
            <person name="Wink J."/>
            <person name="Ruckert C."/>
        </authorList>
    </citation>
    <scope>NUCLEOTIDE SEQUENCE [LARGE SCALE GENOMIC DNA]</scope>
    <source>
        <strain evidence="2 3">M2</strain>
    </source>
</reference>
<dbReference type="GO" id="GO:1901135">
    <property type="term" value="P:carbohydrate derivative metabolic process"/>
    <property type="evidence" value="ECO:0007669"/>
    <property type="project" value="InterPro"/>
</dbReference>
<dbReference type="Pfam" id="PF01380">
    <property type="entry name" value="SIS"/>
    <property type="match status" value="1"/>
</dbReference>
<dbReference type="GO" id="GO:0097367">
    <property type="term" value="F:carbohydrate derivative binding"/>
    <property type="evidence" value="ECO:0007669"/>
    <property type="project" value="InterPro"/>
</dbReference>
<dbReference type="OrthoDB" id="3285577at2"/>
<sequence>MTAELLTADLAGKPDALSALADRLARHDPYRALPALLDDEPAGILLLGVGAARHACAAAAARMRLAGLGAVAEYASAERSLPPGPDTLVVAVASGGGDRELCTILDTYVERSAIIVLTDAAEGPVARYADILVPLLAGGERSGLACRAFQHALALLLLLGYRLGAPPLGGDMATTLRRCANATAGLLEQAREWVPRAAEALRSPAGLYLVAPAERLCSAQQGALALRQGPVLVAHAAESGEWSHTDRYLAAVSDYRALLFAGSHYDDRTVDHLLGLRGKAVAVGAQVPGAALEVRYPGENDPDVGLLTEPVVAELLAAHWWAERERARPAAAG</sequence>
<dbReference type="Proteomes" id="UP000292235">
    <property type="component" value="Chromosome"/>
</dbReference>
<feature type="domain" description="SIS" evidence="1">
    <location>
        <begin position="44"/>
        <end position="156"/>
    </location>
</feature>
<dbReference type="Gene3D" id="3.40.50.10490">
    <property type="entry name" value="Glucose-6-phosphate isomerase like protein, domain 1"/>
    <property type="match status" value="1"/>
</dbReference>